<dbReference type="GO" id="GO:0045892">
    <property type="term" value="P:negative regulation of DNA-templated transcription"/>
    <property type="evidence" value="ECO:0007669"/>
    <property type="project" value="TreeGrafter"/>
</dbReference>
<accession>M0MLG4</accession>
<dbReference type="InterPro" id="IPR036388">
    <property type="entry name" value="WH-like_DNA-bd_sf"/>
</dbReference>
<dbReference type="InParanoid" id="M0MLG4"/>
<feature type="domain" description="IclR-ED" evidence="5">
    <location>
        <begin position="71"/>
        <end position="255"/>
    </location>
</feature>
<feature type="domain" description="HTH iclR-type" evidence="4">
    <location>
        <begin position="11"/>
        <end position="70"/>
    </location>
</feature>
<organism evidence="6 7">
    <name type="scientific">Halococcus saccharolyticus DSM 5350</name>
    <dbReference type="NCBI Taxonomy" id="1227455"/>
    <lineage>
        <taxon>Archaea</taxon>
        <taxon>Methanobacteriati</taxon>
        <taxon>Methanobacteriota</taxon>
        <taxon>Stenosarchaea group</taxon>
        <taxon>Halobacteria</taxon>
        <taxon>Halobacteriales</taxon>
        <taxon>Halococcaceae</taxon>
        <taxon>Halococcus</taxon>
    </lineage>
</organism>
<dbReference type="EMBL" id="AOMD01000018">
    <property type="protein sequence ID" value="EMA45300.1"/>
    <property type="molecule type" value="Genomic_DNA"/>
</dbReference>
<dbReference type="PANTHER" id="PTHR30136">
    <property type="entry name" value="HELIX-TURN-HELIX TRANSCRIPTIONAL REGULATOR, ICLR FAMILY"/>
    <property type="match status" value="1"/>
</dbReference>
<protein>
    <submittedName>
        <fullName evidence="6">Transcriptional regulator</fullName>
    </submittedName>
</protein>
<dbReference type="InterPro" id="IPR005471">
    <property type="entry name" value="Tscrpt_reg_IclR_N"/>
</dbReference>
<dbReference type="SMART" id="SM00346">
    <property type="entry name" value="HTH_ICLR"/>
    <property type="match status" value="1"/>
</dbReference>
<dbReference type="Pfam" id="PF01614">
    <property type="entry name" value="IclR_C"/>
    <property type="match status" value="1"/>
</dbReference>
<dbReference type="OrthoDB" id="14763at2157"/>
<evidence type="ECO:0000256" key="2">
    <source>
        <dbReference type="ARBA" id="ARBA00023125"/>
    </source>
</evidence>
<dbReference type="InterPro" id="IPR029016">
    <property type="entry name" value="GAF-like_dom_sf"/>
</dbReference>
<proteinExistence type="predicted"/>
<evidence type="ECO:0000313" key="6">
    <source>
        <dbReference type="EMBL" id="EMA45300.1"/>
    </source>
</evidence>
<dbReference type="InterPro" id="IPR036390">
    <property type="entry name" value="WH_DNA-bd_sf"/>
</dbReference>
<dbReference type="GO" id="GO:0003677">
    <property type="term" value="F:DNA binding"/>
    <property type="evidence" value="ECO:0007669"/>
    <property type="project" value="UniProtKB-KW"/>
</dbReference>
<evidence type="ECO:0000256" key="3">
    <source>
        <dbReference type="ARBA" id="ARBA00023163"/>
    </source>
</evidence>
<dbReference type="PATRIC" id="fig|1227455.4.peg.1371"/>
<dbReference type="PROSITE" id="PS51078">
    <property type="entry name" value="ICLR_ED"/>
    <property type="match status" value="1"/>
</dbReference>
<dbReference type="Gene3D" id="3.30.450.40">
    <property type="match status" value="1"/>
</dbReference>
<dbReference type="PROSITE" id="PS51077">
    <property type="entry name" value="HTH_ICLR"/>
    <property type="match status" value="1"/>
</dbReference>
<dbReference type="PANTHER" id="PTHR30136:SF35">
    <property type="entry name" value="HTH-TYPE TRANSCRIPTIONAL REGULATOR RV1719"/>
    <property type="match status" value="1"/>
</dbReference>
<dbReference type="InterPro" id="IPR014757">
    <property type="entry name" value="Tscrpt_reg_IclR_C"/>
</dbReference>
<keyword evidence="7" id="KW-1185">Reference proteome</keyword>
<evidence type="ECO:0000259" key="5">
    <source>
        <dbReference type="PROSITE" id="PS51078"/>
    </source>
</evidence>
<evidence type="ECO:0000256" key="1">
    <source>
        <dbReference type="ARBA" id="ARBA00023015"/>
    </source>
</evidence>
<dbReference type="Gene3D" id="1.10.10.10">
    <property type="entry name" value="Winged helix-like DNA-binding domain superfamily/Winged helix DNA-binding domain"/>
    <property type="match status" value="1"/>
</dbReference>
<dbReference type="InterPro" id="IPR050707">
    <property type="entry name" value="HTH_MetabolicPath_Reg"/>
</dbReference>
<comment type="caution">
    <text evidence="6">The sequence shown here is derived from an EMBL/GenBank/DDBJ whole genome shotgun (WGS) entry which is preliminary data.</text>
</comment>
<keyword evidence="2" id="KW-0238">DNA-binding</keyword>
<dbReference type="GO" id="GO:0003700">
    <property type="term" value="F:DNA-binding transcription factor activity"/>
    <property type="evidence" value="ECO:0007669"/>
    <property type="project" value="TreeGrafter"/>
</dbReference>
<evidence type="ECO:0000313" key="7">
    <source>
        <dbReference type="Proteomes" id="UP000011669"/>
    </source>
</evidence>
<dbReference type="SUPFAM" id="SSF46785">
    <property type="entry name" value="Winged helix' DNA-binding domain"/>
    <property type="match status" value="1"/>
</dbReference>
<dbReference type="Proteomes" id="UP000011669">
    <property type="component" value="Unassembled WGS sequence"/>
</dbReference>
<gene>
    <name evidence="6" type="ORF">C449_06735</name>
</gene>
<keyword evidence="3" id="KW-0804">Transcription</keyword>
<keyword evidence="1" id="KW-0805">Transcription regulation</keyword>
<dbReference type="Pfam" id="PF13412">
    <property type="entry name" value="HTH_24"/>
    <property type="match status" value="1"/>
</dbReference>
<name>M0MLG4_9EURY</name>
<evidence type="ECO:0000259" key="4">
    <source>
        <dbReference type="PROSITE" id="PS51077"/>
    </source>
</evidence>
<dbReference type="SUPFAM" id="SSF55781">
    <property type="entry name" value="GAF domain-like"/>
    <property type="match status" value="1"/>
</dbReference>
<dbReference type="AlphaFoldDB" id="M0MLG4"/>
<dbReference type="RefSeq" id="WP_006077205.1">
    <property type="nucleotide sequence ID" value="NZ_AOMD01000018.1"/>
</dbReference>
<reference evidence="6 7" key="1">
    <citation type="journal article" date="2014" name="PLoS Genet.">
        <title>Phylogenetically driven sequencing of extremely halophilic archaea reveals strategies for static and dynamic osmo-response.</title>
        <authorList>
            <person name="Becker E.A."/>
            <person name="Seitzer P.M."/>
            <person name="Tritt A."/>
            <person name="Larsen D."/>
            <person name="Krusor M."/>
            <person name="Yao A.I."/>
            <person name="Wu D."/>
            <person name="Madern D."/>
            <person name="Eisen J.A."/>
            <person name="Darling A.E."/>
            <person name="Facciotti M.T."/>
        </authorList>
    </citation>
    <scope>NUCLEOTIDE SEQUENCE [LARGE SCALE GENOMIC DNA]</scope>
    <source>
        <strain evidence="6 7">DSM 5350</strain>
    </source>
</reference>
<sequence length="265" mass="29220">MSGNERSNRPVTTTETSIRILELLKANGGVSLAGLADELEMARSTIHRHLLTLEDNDLVRRAEGNYHLGLRLLDFGMRARDRIDFYHAARPLVDRLADETDEKVWLVAKDGRFSVHLYKSYGDNPLETSAQVGQRRYLHQLAAGKAILSQLPDAELRDVLDHCGLPEQTEHTITERDELLGELDGISERGYAFNRGESITGLNAVGAPIRDADGYPVGAISISGPANRVKGDLLREELPDKLLAAIDEIHIHLRYASNGEGGQPG</sequence>